<name>A0A2P2PCC0_RHIMU</name>
<sequence>MQEKAMLAVLHKSLPPPFLPFFLFLSMYWG</sequence>
<protein>
    <submittedName>
        <fullName evidence="2">Uncharacterized protein</fullName>
    </submittedName>
</protein>
<keyword evidence="1" id="KW-0812">Transmembrane</keyword>
<feature type="transmembrane region" description="Helical" evidence="1">
    <location>
        <begin position="7"/>
        <end position="29"/>
    </location>
</feature>
<organism evidence="2">
    <name type="scientific">Rhizophora mucronata</name>
    <name type="common">Asiatic mangrove</name>
    <dbReference type="NCBI Taxonomy" id="61149"/>
    <lineage>
        <taxon>Eukaryota</taxon>
        <taxon>Viridiplantae</taxon>
        <taxon>Streptophyta</taxon>
        <taxon>Embryophyta</taxon>
        <taxon>Tracheophyta</taxon>
        <taxon>Spermatophyta</taxon>
        <taxon>Magnoliopsida</taxon>
        <taxon>eudicotyledons</taxon>
        <taxon>Gunneridae</taxon>
        <taxon>Pentapetalae</taxon>
        <taxon>rosids</taxon>
        <taxon>fabids</taxon>
        <taxon>Malpighiales</taxon>
        <taxon>Rhizophoraceae</taxon>
        <taxon>Rhizophora</taxon>
    </lineage>
</organism>
<evidence type="ECO:0000256" key="1">
    <source>
        <dbReference type="SAM" id="Phobius"/>
    </source>
</evidence>
<accession>A0A2P2PCC0</accession>
<keyword evidence="1" id="KW-0472">Membrane</keyword>
<dbReference type="EMBL" id="GGEC01071893">
    <property type="protein sequence ID" value="MBX52377.1"/>
    <property type="molecule type" value="Transcribed_RNA"/>
</dbReference>
<dbReference type="AlphaFoldDB" id="A0A2P2PCC0"/>
<proteinExistence type="predicted"/>
<reference evidence="2" key="1">
    <citation type="submission" date="2018-02" db="EMBL/GenBank/DDBJ databases">
        <title>Rhizophora mucronata_Transcriptome.</title>
        <authorList>
            <person name="Meera S.P."/>
            <person name="Sreeshan A."/>
            <person name="Augustine A."/>
        </authorList>
    </citation>
    <scope>NUCLEOTIDE SEQUENCE</scope>
    <source>
        <tissue evidence="2">Leaf</tissue>
    </source>
</reference>
<keyword evidence="1" id="KW-1133">Transmembrane helix</keyword>
<evidence type="ECO:0000313" key="2">
    <source>
        <dbReference type="EMBL" id="MBX52377.1"/>
    </source>
</evidence>